<feature type="domain" description="DUF6699" evidence="2">
    <location>
        <begin position="83"/>
        <end position="162"/>
    </location>
</feature>
<evidence type="ECO:0000313" key="3">
    <source>
        <dbReference type="EMBL" id="KZS93878.1"/>
    </source>
</evidence>
<gene>
    <name evidence="3" type="ORF">SISNIDRAFT_495407</name>
</gene>
<proteinExistence type="predicted"/>
<dbReference type="InterPro" id="IPR046522">
    <property type="entry name" value="DUF6699"/>
</dbReference>
<dbReference type="Pfam" id="PF20415">
    <property type="entry name" value="DUF6699"/>
    <property type="match status" value="1"/>
</dbReference>
<dbReference type="AlphaFoldDB" id="A0A164V747"/>
<dbReference type="Proteomes" id="UP000076722">
    <property type="component" value="Unassembled WGS sequence"/>
</dbReference>
<feature type="region of interest" description="Disordered" evidence="1">
    <location>
        <begin position="20"/>
        <end position="62"/>
    </location>
</feature>
<protein>
    <recommendedName>
        <fullName evidence="2">DUF6699 domain-containing protein</fullName>
    </recommendedName>
</protein>
<name>A0A164V747_9AGAM</name>
<sequence length="184" mass="20527">MVSRTYSTTFSATSTSFGNPVYETTSYSDEPSQHRSARLRGSAGGTRMSTAMPATPRMSTVPLPPTYVELPLSGTDERGFQIRCRSWEAVQCLADPATNPPLRVISLIEDFSDSVLDVRRKDGGCVTCQDVLVHILAWCRKRSKRYTVYSSDHSQDALYDTRTSEECVISGIEGRPKEYRVLEN</sequence>
<reference evidence="3 4" key="1">
    <citation type="journal article" date="2016" name="Mol. Biol. Evol.">
        <title>Comparative Genomics of Early-Diverging Mushroom-Forming Fungi Provides Insights into the Origins of Lignocellulose Decay Capabilities.</title>
        <authorList>
            <person name="Nagy L.G."/>
            <person name="Riley R."/>
            <person name="Tritt A."/>
            <person name="Adam C."/>
            <person name="Daum C."/>
            <person name="Floudas D."/>
            <person name="Sun H."/>
            <person name="Yadav J.S."/>
            <person name="Pangilinan J."/>
            <person name="Larsson K.H."/>
            <person name="Matsuura K."/>
            <person name="Barry K."/>
            <person name="Labutti K."/>
            <person name="Kuo R."/>
            <person name="Ohm R.A."/>
            <person name="Bhattacharya S.S."/>
            <person name="Shirouzu T."/>
            <person name="Yoshinaga Y."/>
            <person name="Martin F.M."/>
            <person name="Grigoriev I.V."/>
            <person name="Hibbett D.S."/>
        </authorList>
    </citation>
    <scope>NUCLEOTIDE SEQUENCE [LARGE SCALE GENOMIC DNA]</scope>
    <source>
        <strain evidence="3 4">HHB9708</strain>
    </source>
</reference>
<organism evidence="3 4">
    <name type="scientific">Sistotremastrum niveocremeum HHB9708</name>
    <dbReference type="NCBI Taxonomy" id="1314777"/>
    <lineage>
        <taxon>Eukaryota</taxon>
        <taxon>Fungi</taxon>
        <taxon>Dikarya</taxon>
        <taxon>Basidiomycota</taxon>
        <taxon>Agaricomycotina</taxon>
        <taxon>Agaricomycetes</taxon>
        <taxon>Sistotremastrales</taxon>
        <taxon>Sistotremastraceae</taxon>
        <taxon>Sertulicium</taxon>
        <taxon>Sertulicium niveocremeum</taxon>
    </lineage>
</organism>
<evidence type="ECO:0000256" key="1">
    <source>
        <dbReference type="SAM" id="MobiDB-lite"/>
    </source>
</evidence>
<evidence type="ECO:0000313" key="4">
    <source>
        <dbReference type="Proteomes" id="UP000076722"/>
    </source>
</evidence>
<dbReference type="EMBL" id="KV419406">
    <property type="protein sequence ID" value="KZS93878.1"/>
    <property type="molecule type" value="Genomic_DNA"/>
</dbReference>
<keyword evidence="4" id="KW-1185">Reference proteome</keyword>
<evidence type="ECO:0000259" key="2">
    <source>
        <dbReference type="Pfam" id="PF20415"/>
    </source>
</evidence>
<accession>A0A164V747</accession>